<dbReference type="InterPro" id="IPR029062">
    <property type="entry name" value="Class_I_gatase-like"/>
</dbReference>
<name>A0A5N0TFA7_9GAMM</name>
<accession>A0A5N0TFA7</accession>
<dbReference type="InterPro" id="IPR044668">
    <property type="entry name" value="PuuD-like"/>
</dbReference>
<keyword evidence="2" id="KW-1185">Reference proteome</keyword>
<evidence type="ECO:0000313" key="2">
    <source>
        <dbReference type="Proteomes" id="UP000325372"/>
    </source>
</evidence>
<sequence length="212" mass="23658">MKRMLASQRLLRLPGTSEVHQALDTRWAAFFHALGWCLVPAQMDASASAQFEGLEARALLLSGGNDLASVSDSALSRQRDHADRQLLAQAEARQRPVIGICRGMQFHVVESGGQLVRTTRHGGTRHELAPGDATDPFNPGDFVRQDLASYHHWQVTHLADHYDILARADDGSPEAVIDKQSRFLGIMWHPERADPFDARDLSLVRTFLEHYS</sequence>
<dbReference type="GO" id="GO:0016811">
    <property type="term" value="F:hydrolase activity, acting on carbon-nitrogen (but not peptide) bonds, in linear amides"/>
    <property type="evidence" value="ECO:0007669"/>
    <property type="project" value="InterPro"/>
</dbReference>
<dbReference type="AlphaFoldDB" id="A0A5N0TFA7"/>
<dbReference type="PANTHER" id="PTHR43235:SF1">
    <property type="entry name" value="GLUTAMINE AMIDOTRANSFERASE PB2B2.05-RELATED"/>
    <property type="match status" value="1"/>
</dbReference>
<dbReference type="InterPro" id="IPR011697">
    <property type="entry name" value="Peptidase_C26"/>
</dbReference>
<gene>
    <name evidence="1" type="ORF">F3N42_02340</name>
</gene>
<dbReference type="GO" id="GO:0005829">
    <property type="term" value="C:cytosol"/>
    <property type="evidence" value="ECO:0007669"/>
    <property type="project" value="TreeGrafter"/>
</dbReference>
<dbReference type="PROSITE" id="PS51273">
    <property type="entry name" value="GATASE_TYPE_1"/>
    <property type="match status" value="1"/>
</dbReference>
<proteinExistence type="predicted"/>
<dbReference type="EMBL" id="VYXP01000002">
    <property type="protein sequence ID" value="KAA9133218.1"/>
    <property type="molecule type" value="Genomic_DNA"/>
</dbReference>
<dbReference type="Gene3D" id="3.40.50.880">
    <property type="match status" value="1"/>
</dbReference>
<comment type="caution">
    <text evidence="1">The sequence shown here is derived from an EMBL/GenBank/DDBJ whole genome shotgun (WGS) entry which is preliminary data.</text>
</comment>
<dbReference type="PANTHER" id="PTHR43235">
    <property type="entry name" value="GLUTAMINE AMIDOTRANSFERASE PB2B2.05-RELATED"/>
    <property type="match status" value="1"/>
</dbReference>
<dbReference type="Proteomes" id="UP000325372">
    <property type="component" value="Unassembled WGS sequence"/>
</dbReference>
<reference evidence="1 2" key="1">
    <citation type="submission" date="2019-09" db="EMBL/GenBank/DDBJ databases">
        <title>Wenzhouxiangella sp. Genome sequencing and assembly.</title>
        <authorList>
            <person name="Zhang R."/>
        </authorList>
    </citation>
    <scope>NUCLEOTIDE SEQUENCE [LARGE SCALE GENOMIC DNA]</scope>
    <source>
        <strain evidence="1 2">W260</strain>
    </source>
</reference>
<protein>
    <submittedName>
        <fullName evidence="1">Uncharacterized protein</fullName>
    </submittedName>
</protein>
<evidence type="ECO:0000313" key="1">
    <source>
        <dbReference type="EMBL" id="KAA9133218.1"/>
    </source>
</evidence>
<dbReference type="Pfam" id="PF07722">
    <property type="entry name" value="Peptidase_C26"/>
    <property type="match status" value="1"/>
</dbReference>
<dbReference type="RefSeq" id="WP_150862777.1">
    <property type="nucleotide sequence ID" value="NZ_VYXP01000002.1"/>
</dbReference>
<organism evidence="1 2">
    <name type="scientific">Marinihelvus fidelis</name>
    <dbReference type="NCBI Taxonomy" id="2613842"/>
    <lineage>
        <taxon>Bacteria</taxon>
        <taxon>Pseudomonadati</taxon>
        <taxon>Pseudomonadota</taxon>
        <taxon>Gammaproteobacteria</taxon>
        <taxon>Chromatiales</taxon>
        <taxon>Wenzhouxiangellaceae</taxon>
        <taxon>Marinihelvus</taxon>
    </lineage>
</organism>
<dbReference type="SUPFAM" id="SSF52317">
    <property type="entry name" value="Class I glutamine amidotransferase-like"/>
    <property type="match status" value="1"/>
</dbReference>